<dbReference type="KEGG" id="psoj:PHYSODRAFT_433340"/>
<dbReference type="EMBL" id="JH159151">
    <property type="protein sequence ID" value="EGZ29194.1"/>
    <property type="molecule type" value="Genomic_DNA"/>
</dbReference>
<feature type="non-terminal residue" evidence="3">
    <location>
        <position position="102"/>
    </location>
</feature>
<organism evidence="3 4">
    <name type="scientific">Phytophthora sojae (strain P6497)</name>
    <name type="common">Soybean stem and root rot agent</name>
    <name type="synonym">Phytophthora megasperma f. sp. glycines</name>
    <dbReference type="NCBI Taxonomy" id="1094619"/>
    <lineage>
        <taxon>Eukaryota</taxon>
        <taxon>Sar</taxon>
        <taxon>Stramenopiles</taxon>
        <taxon>Oomycota</taxon>
        <taxon>Peronosporomycetes</taxon>
        <taxon>Peronosporales</taxon>
        <taxon>Peronosporaceae</taxon>
        <taxon>Phytophthora</taxon>
    </lineage>
</organism>
<accession>G4YJ54</accession>
<feature type="non-terminal residue" evidence="3">
    <location>
        <position position="1"/>
    </location>
</feature>
<dbReference type="RefSeq" id="XP_009516469.1">
    <property type="nucleotide sequence ID" value="XM_009518174.1"/>
</dbReference>
<sequence length="102" mass="11292">GWCRRFLQRHPILTNRIAQCIVGVRNAVDESGVSTLFYINAARIFNMDENSFMQKTARRKVVAVRGPANVWRKEMKPSVHMTVVGAVSASGTTIPPLIVVPG</sequence>
<gene>
    <name evidence="3" type="ORF">PHYSODRAFT_433340</name>
</gene>
<feature type="domain" description="HTH CENPB-type" evidence="2">
    <location>
        <begin position="1"/>
        <end position="16"/>
    </location>
</feature>
<dbReference type="Proteomes" id="UP000002640">
    <property type="component" value="Unassembled WGS sequence"/>
</dbReference>
<dbReference type="PROSITE" id="PS51253">
    <property type="entry name" value="HTH_CENPB"/>
    <property type="match status" value="1"/>
</dbReference>
<dbReference type="GeneID" id="20652369"/>
<name>G4YJ54_PHYSP</name>
<evidence type="ECO:0000313" key="4">
    <source>
        <dbReference type="Proteomes" id="UP000002640"/>
    </source>
</evidence>
<dbReference type="GO" id="GO:0003677">
    <property type="term" value="F:DNA binding"/>
    <property type="evidence" value="ECO:0007669"/>
    <property type="project" value="UniProtKB-KW"/>
</dbReference>
<keyword evidence="4" id="KW-1185">Reference proteome</keyword>
<proteinExistence type="predicted"/>
<evidence type="ECO:0000313" key="3">
    <source>
        <dbReference type="EMBL" id="EGZ29194.1"/>
    </source>
</evidence>
<dbReference type="InterPro" id="IPR006600">
    <property type="entry name" value="HTH_CenpB_DNA-bd_dom"/>
</dbReference>
<evidence type="ECO:0000256" key="1">
    <source>
        <dbReference type="ARBA" id="ARBA00023125"/>
    </source>
</evidence>
<evidence type="ECO:0000259" key="2">
    <source>
        <dbReference type="PROSITE" id="PS51253"/>
    </source>
</evidence>
<reference evidence="3 4" key="1">
    <citation type="journal article" date="2006" name="Science">
        <title>Phytophthora genome sequences uncover evolutionary origins and mechanisms of pathogenesis.</title>
        <authorList>
            <person name="Tyler B.M."/>
            <person name="Tripathy S."/>
            <person name="Zhang X."/>
            <person name="Dehal P."/>
            <person name="Jiang R.H."/>
            <person name="Aerts A."/>
            <person name="Arredondo F.D."/>
            <person name="Baxter L."/>
            <person name="Bensasson D."/>
            <person name="Beynon J.L."/>
            <person name="Chapman J."/>
            <person name="Damasceno C.M."/>
            <person name="Dorrance A.E."/>
            <person name="Dou D."/>
            <person name="Dickerman A.W."/>
            <person name="Dubchak I.L."/>
            <person name="Garbelotto M."/>
            <person name="Gijzen M."/>
            <person name="Gordon S.G."/>
            <person name="Govers F."/>
            <person name="Grunwald N.J."/>
            <person name="Huang W."/>
            <person name="Ivors K.L."/>
            <person name="Jones R.W."/>
            <person name="Kamoun S."/>
            <person name="Krampis K."/>
            <person name="Lamour K.H."/>
            <person name="Lee M.K."/>
            <person name="McDonald W.H."/>
            <person name="Medina M."/>
            <person name="Meijer H.J."/>
            <person name="Nordberg E.K."/>
            <person name="Maclean D.J."/>
            <person name="Ospina-Giraldo M.D."/>
            <person name="Morris P.F."/>
            <person name="Phuntumart V."/>
            <person name="Putnam N.H."/>
            <person name="Rash S."/>
            <person name="Rose J.K."/>
            <person name="Sakihama Y."/>
            <person name="Salamov A.A."/>
            <person name="Savidor A."/>
            <person name="Scheuring C.F."/>
            <person name="Smith B.M."/>
            <person name="Sobral B.W."/>
            <person name="Terry A."/>
            <person name="Torto-Alalibo T.A."/>
            <person name="Win J."/>
            <person name="Xu Z."/>
            <person name="Zhang H."/>
            <person name="Grigoriev I.V."/>
            <person name="Rokhsar D.S."/>
            <person name="Boore J.L."/>
        </authorList>
    </citation>
    <scope>NUCLEOTIDE SEQUENCE [LARGE SCALE GENOMIC DNA]</scope>
    <source>
        <strain evidence="3 4">P6497</strain>
    </source>
</reference>
<dbReference type="AlphaFoldDB" id="G4YJ54"/>
<dbReference type="InParanoid" id="G4YJ54"/>
<keyword evidence="1" id="KW-0238">DNA-binding</keyword>
<protein>
    <recommendedName>
        <fullName evidence="2">HTH CENPB-type domain-containing protein</fullName>
    </recommendedName>
</protein>